<protein>
    <recommendedName>
        <fullName evidence="1">THIF-type NAD/FAD binding fold domain-containing protein</fullName>
    </recommendedName>
</protein>
<dbReference type="Proteomes" id="UP000176854">
    <property type="component" value="Unassembled WGS sequence"/>
</dbReference>
<dbReference type="GO" id="GO:0008641">
    <property type="term" value="F:ubiquitin-like modifier activating enzyme activity"/>
    <property type="evidence" value="ECO:0007669"/>
    <property type="project" value="InterPro"/>
</dbReference>
<dbReference type="InterPro" id="IPR035985">
    <property type="entry name" value="Ubiquitin-activating_enz"/>
</dbReference>
<organism evidence="2 3">
    <name type="scientific">Candidatus Gottesmanbacteria bacterium RBG_16_43_7</name>
    <dbReference type="NCBI Taxonomy" id="1798373"/>
    <lineage>
        <taxon>Bacteria</taxon>
        <taxon>Candidatus Gottesmaniibacteriota</taxon>
    </lineage>
</organism>
<gene>
    <name evidence="2" type="ORF">A2154_02320</name>
</gene>
<proteinExistence type="predicted"/>
<reference evidence="2 3" key="1">
    <citation type="journal article" date="2016" name="Nat. Commun.">
        <title>Thousands of microbial genomes shed light on interconnected biogeochemical processes in an aquifer system.</title>
        <authorList>
            <person name="Anantharaman K."/>
            <person name="Brown C.T."/>
            <person name="Hug L.A."/>
            <person name="Sharon I."/>
            <person name="Castelle C.J."/>
            <person name="Probst A.J."/>
            <person name="Thomas B.C."/>
            <person name="Singh A."/>
            <person name="Wilkins M.J."/>
            <person name="Karaoz U."/>
            <person name="Brodie E.L."/>
            <person name="Williams K.H."/>
            <person name="Hubbard S.S."/>
            <person name="Banfield J.F."/>
        </authorList>
    </citation>
    <scope>NUCLEOTIDE SEQUENCE [LARGE SCALE GENOMIC DNA]</scope>
</reference>
<accession>A0A1F5Z836</accession>
<dbReference type="InterPro" id="IPR045886">
    <property type="entry name" value="ThiF/MoeB/HesA"/>
</dbReference>
<evidence type="ECO:0000259" key="1">
    <source>
        <dbReference type="Pfam" id="PF00899"/>
    </source>
</evidence>
<dbReference type="Pfam" id="PF00899">
    <property type="entry name" value="ThiF"/>
    <property type="match status" value="1"/>
</dbReference>
<dbReference type="PANTHER" id="PTHR43267">
    <property type="entry name" value="TRNA THREONYLCARBAMOYLADENOSINE DEHYDRATASE"/>
    <property type="match status" value="1"/>
</dbReference>
<dbReference type="Gene3D" id="3.40.50.720">
    <property type="entry name" value="NAD(P)-binding Rossmann-like Domain"/>
    <property type="match status" value="1"/>
</dbReference>
<evidence type="ECO:0000313" key="3">
    <source>
        <dbReference type="Proteomes" id="UP000176854"/>
    </source>
</evidence>
<dbReference type="InterPro" id="IPR000594">
    <property type="entry name" value="ThiF_NAD_FAD-bd"/>
</dbReference>
<sequence length="287" mass="31235">MANRDTRLIKTIGSQGLRRLRQATVAVVGEGSLGSQVTLLLAMSGVGNFILVDPDKLEEHNISRHACDLRDAGRNKVDAVSDLIRSRNPDVSVSALALDALTNSEVLALADLVLVAGLGSEIVTRQLAMILRQMRKPALFGGVYEKGVAGDIFYVDPNSDGPCFACIASRISEMRPARDVAVNYGIMPDELKAQPGLGAQVGFIASPMAQWTLRILIQDKRILCQVPGNCLVLANESYPYRTDDDGKPVFMRPNTTRWYDHARLEGCNVCSPLDGQQDLTLDDVLEI</sequence>
<dbReference type="PANTHER" id="PTHR43267:SF1">
    <property type="entry name" value="TRNA THREONYLCARBAMOYLADENOSINE DEHYDRATASE"/>
    <property type="match status" value="1"/>
</dbReference>
<dbReference type="EMBL" id="MFJC01000058">
    <property type="protein sequence ID" value="OGG08629.1"/>
    <property type="molecule type" value="Genomic_DNA"/>
</dbReference>
<comment type="caution">
    <text evidence="2">The sequence shown here is derived from an EMBL/GenBank/DDBJ whole genome shotgun (WGS) entry which is preliminary data.</text>
</comment>
<dbReference type="STRING" id="1798373.A2154_02320"/>
<dbReference type="SUPFAM" id="SSF69572">
    <property type="entry name" value="Activating enzymes of the ubiquitin-like proteins"/>
    <property type="match status" value="1"/>
</dbReference>
<feature type="domain" description="THIF-type NAD/FAD binding fold" evidence="1">
    <location>
        <begin position="9"/>
        <end position="221"/>
    </location>
</feature>
<dbReference type="AlphaFoldDB" id="A0A1F5Z836"/>
<dbReference type="GO" id="GO:0061503">
    <property type="term" value="F:tRNA threonylcarbamoyladenosine dehydratase"/>
    <property type="evidence" value="ECO:0007669"/>
    <property type="project" value="TreeGrafter"/>
</dbReference>
<dbReference type="GO" id="GO:0061504">
    <property type="term" value="P:cyclic threonylcarbamoyladenosine biosynthetic process"/>
    <property type="evidence" value="ECO:0007669"/>
    <property type="project" value="TreeGrafter"/>
</dbReference>
<evidence type="ECO:0000313" key="2">
    <source>
        <dbReference type="EMBL" id="OGG08629.1"/>
    </source>
</evidence>
<name>A0A1F5Z836_9BACT</name>